<dbReference type="EMBL" id="FOLD01000013">
    <property type="protein sequence ID" value="SFC96619.1"/>
    <property type="molecule type" value="Genomic_DNA"/>
</dbReference>
<proteinExistence type="predicted"/>
<accession>A0A1I1NG66</accession>
<reference evidence="3" key="1">
    <citation type="submission" date="2016-10" db="EMBL/GenBank/DDBJ databases">
        <authorList>
            <person name="Varghese N."/>
            <person name="Submissions S."/>
        </authorList>
    </citation>
    <scope>NUCLEOTIDE SEQUENCE [LARGE SCALE GENOMIC DNA]</scope>
    <source>
        <strain evidence="3">CGMCC 1.12041</strain>
    </source>
</reference>
<dbReference type="SMART" id="SM00671">
    <property type="entry name" value="SEL1"/>
    <property type="match status" value="1"/>
</dbReference>
<dbReference type="Gene3D" id="1.25.40.10">
    <property type="entry name" value="Tetratricopeptide repeat domain"/>
    <property type="match status" value="1"/>
</dbReference>
<evidence type="ECO:0000313" key="2">
    <source>
        <dbReference type="EMBL" id="SFC96619.1"/>
    </source>
</evidence>
<name>A0A1I1NG66_9BURK</name>
<gene>
    <name evidence="2" type="ORF">SAMN05216204_11369</name>
</gene>
<evidence type="ECO:0008006" key="4">
    <source>
        <dbReference type="Google" id="ProtNLM"/>
    </source>
</evidence>
<dbReference type="RefSeq" id="WP_091874947.1">
    <property type="nucleotide sequence ID" value="NZ_FOLD01000013.1"/>
</dbReference>
<dbReference type="STRING" id="1164594.SAMN05216204_11369"/>
<dbReference type="AlphaFoldDB" id="A0A1I1NG66"/>
<keyword evidence="1" id="KW-0732">Signal</keyword>
<sequence length="244" mass="27039">MKTTLFCLSLLLCGSAFAGELEDANALFAKKDYAGAMKLYTKLANAGNADAQQALGQMYWYGEAGQVDEAKAEALFKKAAAKGNKVAVASLELMDQRVKRRKDIDYWIKGYDGEDLKSGEFRCVAPRIPAMSKINADIDRIGGNVTAWQDCYNKYVTNLNAAMPLTKRIPADIAKLMTKEETEKSTAYLEQVQANLNEEAKVSSKLVLADFAAWRSATEAYVAEHNEMVKSAKKDSHWKDNKIQ</sequence>
<dbReference type="Proteomes" id="UP000198639">
    <property type="component" value="Unassembled WGS sequence"/>
</dbReference>
<organism evidence="2 3">
    <name type="scientific">Massilia yuzhufengensis</name>
    <dbReference type="NCBI Taxonomy" id="1164594"/>
    <lineage>
        <taxon>Bacteria</taxon>
        <taxon>Pseudomonadati</taxon>
        <taxon>Pseudomonadota</taxon>
        <taxon>Betaproteobacteria</taxon>
        <taxon>Burkholderiales</taxon>
        <taxon>Oxalobacteraceae</taxon>
        <taxon>Telluria group</taxon>
        <taxon>Massilia</taxon>
    </lineage>
</organism>
<dbReference type="InterPro" id="IPR011990">
    <property type="entry name" value="TPR-like_helical_dom_sf"/>
</dbReference>
<evidence type="ECO:0000313" key="3">
    <source>
        <dbReference type="Proteomes" id="UP000198639"/>
    </source>
</evidence>
<feature type="signal peptide" evidence="1">
    <location>
        <begin position="1"/>
        <end position="18"/>
    </location>
</feature>
<dbReference type="OrthoDB" id="8703429at2"/>
<protein>
    <recommendedName>
        <fullName evidence="4">Sel1 repeat-containing protein</fullName>
    </recommendedName>
</protein>
<evidence type="ECO:0000256" key="1">
    <source>
        <dbReference type="SAM" id="SignalP"/>
    </source>
</evidence>
<feature type="chain" id="PRO_5011732922" description="Sel1 repeat-containing protein" evidence="1">
    <location>
        <begin position="19"/>
        <end position="244"/>
    </location>
</feature>
<keyword evidence="3" id="KW-1185">Reference proteome</keyword>
<dbReference type="SUPFAM" id="SSF81901">
    <property type="entry name" value="HCP-like"/>
    <property type="match status" value="1"/>
</dbReference>
<dbReference type="InterPro" id="IPR006597">
    <property type="entry name" value="Sel1-like"/>
</dbReference>